<feature type="compositionally biased region" description="Polar residues" evidence="1">
    <location>
        <begin position="23"/>
        <end position="44"/>
    </location>
</feature>
<comment type="caution">
    <text evidence="2">The sequence shown here is derived from an EMBL/GenBank/DDBJ whole genome shotgun (WGS) entry which is preliminary data.</text>
</comment>
<evidence type="ECO:0000313" key="3">
    <source>
        <dbReference type="Proteomes" id="UP001172681"/>
    </source>
</evidence>
<dbReference type="AlphaFoldDB" id="A0AA39CYB5"/>
<feature type="compositionally biased region" description="Basic residues" evidence="1">
    <location>
        <begin position="1"/>
        <end position="10"/>
    </location>
</feature>
<feature type="compositionally biased region" description="Polar residues" evidence="1">
    <location>
        <begin position="139"/>
        <end position="150"/>
    </location>
</feature>
<feature type="compositionally biased region" description="Polar residues" evidence="1">
    <location>
        <begin position="614"/>
        <end position="642"/>
    </location>
</feature>
<dbReference type="Proteomes" id="UP001172681">
    <property type="component" value="Unassembled WGS sequence"/>
</dbReference>
<evidence type="ECO:0000256" key="1">
    <source>
        <dbReference type="SAM" id="MobiDB-lite"/>
    </source>
</evidence>
<reference evidence="2" key="1">
    <citation type="submission" date="2022-10" db="EMBL/GenBank/DDBJ databases">
        <title>Culturing micro-colonial fungi from biological soil crusts in the Mojave desert and describing Neophaeococcomyces mojavensis, and introducing the new genera and species Taxawa tesnikishii.</title>
        <authorList>
            <person name="Kurbessoian T."/>
            <person name="Stajich J.E."/>
        </authorList>
    </citation>
    <scope>NUCLEOTIDE SEQUENCE</scope>
    <source>
        <strain evidence="2">TK_35</strain>
    </source>
</reference>
<feature type="region of interest" description="Disordered" evidence="1">
    <location>
        <begin position="728"/>
        <end position="748"/>
    </location>
</feature>
<feature type="compositionally biased region" description="Polar residues" evidence="1">
    <location>
        <begin position="260"/>
        <end position="271"/>
    </location>
</feature>
<gene>
    <name evidence="2" type="ORF">H2204_007006</name>
</gene>
<feature type="compositionally biased region" description="Low complexity" evidence="1">
    <location>
        <begin position="669"/>
        <end position="679"/>
    </location>
</feature>
<feature type="region of interest" description="Disordered" evidence="1">
    <location>
        <begin position="471"/>
        <end position="496"/>
    </location>
</feature>
<dbReference type="EMBL" id="JAPDRN010000046">
    <property type="protein sequence ID" value="KAJ9633456.1"/>
    <property type="molecule type" value="Genomic_DNA"/>
</dbReference>
<name>A0AA39CYB5_9EURO</name>
<accession>A0AA39CYB5</accession>
<feature type="region of interest" description="Disordered" evidence="1">
    <location>
        <begin position="528"/>
        <end position="562"/>
    </location>
</feature>
<organism evidence="2 3">
    <name type="scientific">Knufia peltigerae</name>
    <dbReference type="NCBI Taxonomy" id="1002370"/>
    <lineage>
        <taxon>Eukaryota</taxon>
        <taxon>Fungi</taxon>
        <taxon>Dikarya</taxon>
        <taxon>Ascomycota</taxon>
        <taxon>Pezizomycotina</taxon>
        <taxon>Eurotiomycetes</taxon>
        <taxon>Chaetothyriomycetidae</taxon>
        <taxon>Chaetothyriales</taxon>
        <taxon>Trichomeriaceae</taxon>
        <taxon>Knufia</taxon>
    </lineage>
</organism>
<feature type="compositionally biased region" description="Basic residues" evidence="1">
    <location>
        <begin position="272"/>
        <end position="285"/>
    </location>
</feature>
<evidence type="ECO:0000313" key="2">
    <source>
        <dbReference type="EMBL" id="KAJ9633456.1"/>
    </source>
</evidence>
<keyword evidence="3" id="KW-1185">Reference proteome</keyword>
<proteinExistence type="predicted"/>
<sequence length="910" mass="99066">MEMPTGKKRRRENDDDADLPSAPLSTPPYTHFSNTIEPPSTTSEDMIDPYLNLDASSYRYVTELQDAEATSDANLDLQDFNPPPDDPFDVFNDPSKFASLFQSHVAEEDDQPAEPSKPLDSDNTLQPKQPEQPEVNTDALMSNTTNQTVTCPPAQPAEPVPTISDDGVNISSPMGYATNVFDLAFKDPEIANGIARLEAYCSQTEDPSENERASNEAAQTYTGGAEGHQPAMTANTPKGKPIASQGQWAASAPARINHPVANTNTFISPPTSRRHQRRPSPKKTPTRTSSQMVKGYATMPQLKSSQNMPSSRPGNHTMANVSFNDMSPPAPKRVRPNKTRQETGYLTFNNPHGEVVFSEVDSIMAGFGDFLNRHSITGLQNQRVAANQQPLYTGMGPFTLSTYFANPVNFKNNQWIGSSMSNLTPPLSQIRQQTGYDYPVPRVSGILASIEQAQDLLRQKQQAKTTMMGTQLHHQLSAEVQPPRPVSRSAQQQTQAYQNTHVQNNTKVYQNIPVQHQSHIYQSTPIQNQSHFSKSTPVRKQSQVQQNGSTKRHTNGTQRNAAQHQIPAPQNGYVQQQTQVGLNYPVQQQIPVRQNFMADHLQHQAVNSPAGHLQPQTQHQVQFAPQMHYQKQTPQIQSSPVTPGSPRTGMGLSASRQYNMRDVTPTPAPRRTPASRPTSHLSTAVVNAQVQPQPALTKTVSAPAVAPIEKPVQSVENPPSIQVPDVVAPQKNEVEPSAPASGTERYSTGNTPMDFLDWNMTTTPAGPAPTVTSADLMISNLDPPEVANTNTNVHAIPELDLTPPLNANPSSETEATLLALGVDLSNFAHTPHPAVLTPAVVENEASAPAITANNNDSTPPHVINGVDGSSSGTSVDNTDLGLPSEGLPGFEFDFDMFNESQPFNSGDWGF</sequence>
<protein>
    <submittedName>
        <fullName evidence="2">Uncharacterized protein</fullName>
    </submittedName>
</protein>
<feature type="region of interest" description="Disordered" evidence="1">
    <location>
        <begin position="609"/>
        <end position="682"/>
    </location>
</feature>
<feature type="region of interest" description="Disordered" evidence="1">
    <location>
        <begin position="69"/>
        <end position="166"/>
    </location>
</feature>
<feature type="region of interest" description="Disordered" evidence="1">
    <location>
        <begin position="1"/>
        <end position="48"/>
    </location>
</feature>
<feature type="region of interest" description="Disordered" evidence="1">
    <location>
        <begin position="203"/>
        <end position="337"/>
    </location>
</feature>
<feature type="compositionally biased region" description="Polar residues" evidence="1">
    <location>
        <begin position="301"/>
        <end position="325"/>
    </location>
</feature>